<reference evidence="1 2" key="1">
    <citation type="submission" date="2021-07" db="EMBL/GenBank/DDBJ databases">
        <title>Paenibacillus radiodurans sp. nov., isolated from the southeastern edge of Tengger Desert.</title>
        <authorList>
            <person name="Zhang G."/>
        </authorList>
    </citation>
    <scope>NUCLEOTIDE SEQUENCE [LARGE SCALE GENOMIC DNA]</scope>
    <source>
        <strain evidence="1 2">DT7-4</strain>
    </source>
</reference>
<dbReference type="Proteomes" id="UP000812277">
    <property type="component" value="Unassembled WGS sequence"/>
</dbReference>
<sequence length="113" mass="13137">MGDLRKLTPGGNWLWEGSRMMLPEHKLGLNGHQNELLQRRQVELSGDEWEQISFLFQQSMQHLIAIQIKLFDENEDLYVVGIVSRLDPLGRRFMVDGEWFAFSKIEGASLLSY</sequence>
<comment type="caution">
    <text evidence="1">The sequence shown here is derived from an EMBL/GenBank/DDBJ whole genome shotgun (WGS) entry which is preliminary data.</text>
</comment>
<evidence type="ECO:0000313" key="1">
    <source>
        <dbReference type="EMBL" id="MBW7477070.1"/>
    </source>
</evidence>
<dbReference type="EMBL" id="JAHZIJ010000019">
    <property type="protein sequence ID" value="MBW7477070.1"/>
    <property type="molecule type" value="Genomic_DNA"/>
</dbReference>
<evidence type="ECO:0000313" key="2">
    <source>
        <dbReference type="Proteomes" id="UP000812277"/>
    </source>
</evidence>
<dbReference type="InterPro" id="IPR014962">
    <property type="entry name" value="YolD"/>
</dbReference>
<accession>A0ABS7DB08</accession>
<dbReference type="Pfam" id="PF08863">
    <property type="entry name" value="YolD"/>
    <property type="match status" value="1"/>
</dbReference>
<dbReference type="RefSeq" id="WP_219874316.1">
    <property type="nucleotide sequence ID" value="NZ_JAHZIJ010000019.1"/>
</dbReference>
<proteinExistence type="predicted"/>
<gene>
    <name evidence="1" type="ORF">K0T92_20335</name>
</gene>
<keyword evidence="2" id="KW-1185">Reference proteome</keyword>
<organism evidence="1 2">
    <name type="scientific">Paenibacillus oenotherae</name>
    <dbReference type="NCBI Taxonomy" id="1435645"/>
    <lineage>
        <taxon>Bacteria</taxon>
        <taxon>Bacillati</taxon>
        <taxon>Bacillota</taxon>
        <taxon>Bacilli</taxon>
        <taxon>Bacillales</taxon>
        <taxon>Paenibacillaceae</taxon>
        <taxon>Paenibacillus</taxon>
    </lineage>
</organism>
<protein>
    <submittedName>
        <fullName evidence="1">YolD-like family protein</fullName>
    </submittedName>
</protein>
<name>A0ABS7DB08_9BACL</name>